<keyword evidence="2" id="KW-0288">FMN</keyword>
<dbReference type="InterPro" id="IPR011251">
    <property type="entry name" value="Luciferase-like_dom"/>
</dbReference>
<dbReference type="PANTHER" id="PTHR42847:SF4">
    <property type="entry name" value="ALKANESULFONATE MONOOXYGENASE-RELATED"/>
    <property type="match status" value="1"/>
</dbReference>
<dbReference type="GO" id="GO:0008726">
    <property type="term" value="F:alkanesulfonate monooxygenase activity"/>
    <property type="evidence" value="ECO:0007669"/>
    <property type="project" value="TreeGrafter"/>
</dbReference>
<dbReference type="OrthoDB" id="143323at2"/>
<evidence type="ECO:0000256" key="2">
    <source>
        <dbReference type="ARBA" id="ARBA00022643"/>
    </source>
</evidence>
<evidence type="ECO:0000256" key="3">
    <source>
        <dbReference type="ARBA" id="ARBA00023002"/>
    </source>
</evidence>
<dbReference type="PANTHER" id="PTHR42847">
    <property type="entry name" value="ALKANESULFONATE MONOOXYGENASE"/>
    <property type="match status" value="1"/>
</dbReference>
<dbReference type="InterPro" id="IPR050172">
    <property type="entry name" value="SsuD_RutA_monooxygenase"/>
</dbReference>
<dbReference type="EMBL" id="MCIF01000002">
    <property type="protein sequence ID" value="RAQ96112.1"/>
    <property type="molecule type" value="Genomic_DNA"/>
</dbReference>
<evidence type="ECO:0000256" key="1">
    <source>
        <dbReference type="ARBA" id="ARBA00022630"/>
    </source>
</evidence>
<gene>
    <name evidence="6" type="ORF">A4R35_11255</name>
</gene>
<keyword evidence="1" id="KW-0285">Flavoprotein</keyword>
<keyword evidence="7" id="KW-1185">Reference proteome</keyword>
<dbReference type="NCBIfam" id="TIGR03560">
    <property type="entry name" value="F420_Rv1855c"/>
    <property type="match status" value="1"/>
</dbReference>
<feature type="domain" description="Luciferase-like" evidence="5">
    <location>
        <begin position="9"/>
        <end position="294"/>
    </location>
</feature>
<name>A0A328VIZ2_9CHLR</name>
<dbReference type="AlphaFoldDB" id="A0A328VIZ2"/>
<reference evidence="6 7" key="1">
    <citation type="submission" date="2016-08" db="EMBL/GenBank/DDBJ databases">
        <title>Analysis of Carbohydrate Active Enzymes in Thermogemmatispora T81 Reveals Carbohydrate Degradation Ability.</title>
        <authorList>
            <person name="Tomazini A."/>
            <person name="Lal S."/>
            <person name="Stott M."/>
            <person name="Henrissat B."/>
            <person name="Polikarpov I."/>
            <person name="Sparling R."/>
            <person name="Levin D.B."/>
        </authorList>
    </citation>
    <scope>NUCLEOTIDE SEQUENCE [LARGE SCALE GENOMIC DNA]</scope>
    <source>
        <strain evidence="6 7">T81</strain>
    </source>
</reference>
<evidence type="ECO:0000313" key="7">
    <source>
        <dbReference type="Proteomes" id="UP000248706"/>
    </source>
</evidence>
<dbReference type="Pfam" id="PF00296">
    <property type="entry name" value="Bac_luciferase"/>
    <property type="match status" value="1"/>
</dbReference>
<dbReference type="Gene3D" id="3.20.20.30">
    <property type="entry name" value="Luciferase-like domain"/>
    <property type="match status" value="1"/>
</dbReference>
<dbReference type="RefSeq" id="WP_112429414.1">
    <property type="nucleotide sequence ID" value="NZ_MCIF01000002.1"/>
</dbReference>
<proteinExistence type="predicted"/>
<dbReference type="Proteomes" id="UP000248706">
    <property type="component" value="Unassembled WGS sequence"/>
</dbReference>
<organism evidence="6 7">
    <name type="scientific">Thermogemmatispora tikiterensis</name>
    <dbReference type="NCBI Taxonomy" id="1825093"/>
    <lineage>
        <taxon>Bacteria</taxon>
        <taxon>Bacillati</taxon>
        <taxon>Chloroflexota</taxon>
        <taxon>Ktedonobacteria</taxon>
        <taxon>Thermogemmatisporales</taxon>
        <taxon>Thermogemmatisporaceae</taxon>
        <taxon>Thermogemmatispora</taxon>
    </lineage>
</organism>
<evidence type="ECO:0000256" key="4">
    <source>
        <dbReference type="ARBA" id="ARBA00023033"/>
    </source>
</evidence>
<accession>A0A328VIZ2</accession>
<dbReference type="InterPro" id="IPR019952">
    <property type="entry name" value="F420_OxRdatse_Rv1855c_pred"/>
</dbReference>
<dbReference type="InterPro" id="IPR036661">
    <property type="entry name" value="Luciferase-like_sf"/>
</dbReference>
<keyword evidence="4" id="KW-0503">Monooxygenase</keyword>
<sequence>MVAISIQIEGQTGLTWSRWQRLVEAIEGLGYAGLFRSDHFTDPVPPDREALETIVSLAYAADHTRRLHFGPLVSPISFHHPVMLTRQAIALDDLSGGRFIFGVGAGWQEREHAMFGLNLGDMRTRMARFAEALEVINLLLRSEQPVTFNGSFYQLREAQLLPRPQRPGGPPIMIGGGGRKRTLPLAARYADIWNAGFLSPEQFRELSAFLDQLLQEAGRPPSSVQRTMMTSLFFGRTREDLYQRLDWWRHYDPSYASLSSQEILERVQAQNRTIVGTPDMAIAQIRRYGEAGIQELMLQWFYLDDIEGLRDFAETVLPFV</sequence>
<dbReference type="GO" id="GO:0046306">
    <property type="term" value="P:alkanesulfonate catabolic process"/>
    <property type="evidence" value="ECO:0007669"/>
    <property type="project" value="TreeGrafter"/>
</dbReference>
<evidence type="ECO:0000313" key="6">
    <source>
        <dbReference type="EMBL" id="RAQ96112.1"/>
    </source>
</evidence>
<keyword evidence="3" id="KW-0560">Oxidoreductase</keyword>
<comment type="caution">
    <text evidence="6">The sequence shown here is derived from an EMBL/GenBank/DDBJ whole genome shotgun (WGS) entry which is preliminary data.</text>
</comment>
<evidence type="ECO:0000259" key="5">
    <source>
        <dbReference type="Pfam" id="PF00296"/>
    </source>
</evidence>
<dbReference type="SUPFAM" id="SSF51679">
    <property type="entry name" value="Bacterial luciferase-like"/>
    <property type="match status" value="1"/>
</dbReference>
<protein>
    <submittedName>
        <fullName evidence="6">LLM class F420-dependent oxidoreductase</fullName>
    </submittedName>
</protein>